<feature type="compositionally biased region" description="Basic and acidic residues" evidence="1">
    <location>
        <begin position="265"/>
        <end position="278"/>
    </location>
</feature>
<dbReference type="EMBL" id="ML120399">
    <property type="protein sequence ID" value="RPA98068.1"/>
    <property type="molecule type" value="Genomic_DNA"/>
</dbReference>
<dbReference type="Pfam" id="PF04000">
    <property type="entry name" value="Sas10_Utp3"/>
    <property type="match status" value="1"/>
</dbReference>
<proteinExistence type="predicted"/>
<evidence type="ECO:0000256" key="1">
    <source>
        <dbReference type="SAM" id="MobiDB-lite"/>
    </source>
</evidence>
<organism evidence="2 3">
    <name type="scientific">Choiromyces venosus 120613-1</name>
    <dbReference type="NCBI Taxonomy" id="1336337"/>
    <lineage>
        <taxon>Eukaryota</taxon>
        <taxon>Fungi</taxon>
        <taxon>Dikarya</taxon>
        <taxon>Ascomycota</taxon>
        <taxon>Pezizomycotina</taxon>
        <taxon>Pezizomycetes</taxon>
        <taxon>Pezizales</taxon>
        <taxon>Tuberaceae</taxon>
        <taxon>Choiromyces</taxon>
    </lineage>
</organism>
<dbReference type="STRING" id="1336337.A0A3N4JM50"/>
<protein>
    <recommendedName>
        <fullName evidence="4">Localizes primarily to the nucleolus</fullName>
    </recommendedName>
</protein>
<dbReference type="Proteomes" id="UP000276215">
    <property type="component" value="Unassembled WGS sequence"/>
</dbReference>
<feature type="region of interest" description="Disordered" evidence="1">
    <location>
        <begin position="125"/>
        <end position="165"/>
    </location>
</feature>
<evidence type="ECO:0000313" key="2">
    <source>
        <dbReference type="EMBL" id="RPA98068.1"/>
    </source>
</evidence>
<dbReference type="InterPro" id="IPR007146">
    <property type="entry name" value="Sas10/Utp3/C1D"/>
</dbReference>
<dbReference type="PANTHER" id="PTHR13237:SF9">
    <property type="entry name" value="NEUROGUIDIN"/>
    <property type="match status" value="1"/>
</dbReference>
<sequence length="379" mass="41233">MSPQPDLLETLTALTTSLTTTSTSLQSSEFPTLTAPENGISLLDLKNELLLSYIHNVVFLVLVRLRSGTLSNGVGADAVKELVKIRVLLERGVKPLEGKLKYQIDKVIAAAAAPVDAVSTAKEIEVKNGGGGGSDSSDEEDRIDHDDYGDYSHRQKLQPEATAPVSTLARKELAFRPNPAALSKPSAPSLSTSTSTASSKDGIYRPPRISATSMPDTHKPSEKEKPLRRKSHMLDEFVADELSTAPSAEPSIGSTIIDSGRVVKSARDRREERERQEYEENNFVRLPKMSKKEASELKRRGGREANGLSGGGEDWSSFTGDIERLTKGVDGASKSAKLLERSRKRRGDGDGGDEDAGGSRVVGESFERRKERFAKRRKT</sequence>
<dbReference type="OrthoDB" id="203440at2759"/>
<evidence type="ECO:0008006" key="4">
    <source>
        <dbReference type="Google" id="ProtNLM"/>
    </source>
</evidence>
<feature type="compositionally biased region" description="Basic and acidic residues" evidence="1">
    <location>
        <begin position="290"/>
        <end position="303"/>
    </location>
</feature>
<evidence type="ECO:0000313" key="3">
    <source>
        <dbReference type="Proteomes" id="UP000276215"/>
    </source>
</evidence>
<feature type="compositionally biased region" description="Basic and acidic residues" evidence="1">
    <location>
        <begin position="216"/>
        <end position="225"/>
    </location>
</feature>
<name>A0A3N4JM50_9PEZI</name>
<keyword evidence="3" id="KW-1185">Reference proteome</keyword>
<dbReference type="GO" id="GO:0000462">
    <property type="term" value="P:maturation of SSU-rRNA from tricistronic rRNA transcript (SSU-rRNA, 5.8S rRNA, LSU-rRNA)"/>
    <property type="evidence" value="ECO:0007669"/>
    <property type="project" value="TreeGrafter"/>
</dbReference>
<accession>A0A3N4JM50</accession>
<dbReference type="GO" id="GO:0032040">
    <property type="term" value="C:small-subunit processome"/>
    <property type="evidence" value="ECO:0007669"/>
    <property type="project" value="TreeGrafter"/>
</dbReference>
<feature type="compositionally biased region" description="Basic and acidic residues" evidence="1">
    <location>
        <begin position="142"/>
        <end position="153"/>
    </location>
</feature>
<dbReference type="PANTHER" id="PTHR13237">
    <property type="entry name" value="SOMETHING ABOUT SILENCING PROTEIN 10-RELATED"/>
    <property type="match status" value="1"/>
</dbReference>
<gene>
    <name evidence="2" type="ORF">L873DRAFT_1828734</name>
</gene>
<feature type="compositionally biased region" description="Low complexity" evidence="1">
    <location>
        <begin position="179"/>
        <end position="200"/>
    </location>
</feature>
<reference evidence="2 3" key="1">
    <citation type="journal article" date="2018" name="Nat. Ecol. Evol.">
        <title>Pezizomycetes genomes reveal the molecular basis of ectomycorrhizal truffle lifestyle.</title>
        <authorList>
            <person name="Murat C."/>
            <person name="Payen T."/>
            <person name="Noel B."/>
            <person name="Kuo A."/>
            <person name="Morin E."/>
            <person name="Chen J."/>
            <person name="Kohler A."/>
            <person name="Krizsan K."/>
            <person name="Balestrini R."/>
            <person name="Da Silva C."/>
            <person name="Montanini B."/>
            <person name="Hainaut M."/>
            <person name="Levati E."/>
            <person name="Barry K.W."/>
            <person name="Belfiori B."/>
            <person name="Cichocki N."/>
            <person name="Clum A."/>
            <person name="Dockter R.B."/>
            <person name="Fauchery L."/>
            <person name="Guy J."/>
            <person name="Iotti M."/>
            <person name="Le Tacon F."/>
            <person name="Lindquist E.A."/>
            <person name="Lipzen A."/>
            <person name="Malagnac F."/>
            <person name="Mello A."/>
            <person name="Molinier V."/>
            <person name="Miyauchi S."/>
            <person name="Poulain J."/>
            <person name="Riccioni C."/>
            <person name="Rubini A."/>
            <person name="Sitrit Y."/>
            <person name="Splivallo R."/>
            <person name="Traeger S."/>
            <person name="Wang M."/>
            <person name="Zifcakova L."/>
            <person name="Wipf D."/>
            <person name="Zambonelli A."/>
            <person name="Paolocci F."/>
            <person name="Nowrousian M."/>
            <person name="Ottonello S."/>
            <person name="Baldrian P."/>
            <person name="Spatafora J.W."/>
            <person name="Henrissat B."/>
            <person name="Nagy L.G."/>
            <person name="Aury J.M."/>
            <person name="Wincker P."/>
            <person name="Grigoriev I.V."/>
            <person name="Bonfante P."/>
            <person name="Martin F.M."/>
        </authorList>
    </citation>
    <scope>NUCLEOTIDE SEQUENCE [LARGE SCALE GENOMIC DNA]</scope>
    <source>
        <strain evidence="2 3">120613-1</strain>
    </source>
</reference>
<feature type="region of interest" description="Disordered" evidence="1">
    <location>
        <begin position="178"/>
        <end position="379"/>
    </location>
</feature>
<dbReference type="AlphaFoldDB" id="A0A3N4JM50"/>